<dbReference type="InterPro" id="IPR001138">
    <property type="entry name" value="Zn2Cys6_DnaBD"/>
</dbReference>
<dbReference type="Gene3D" id="4.10.240.10">
    <property type="entry name" value="Zn(2)-C6 fungal-type DNA-binding domain"/>
    <property type="match status" value="1"/>
</dbReference>
<dbReference type="InterPro" id="IPR007219">
    <property type="entry name" value="XnlR_reg_dom"/>
</dbReference>
<proteinExistence type="predicted"/>
<evidence type="ECO:0000256" key="4">
    <source>
        <dbReference type="ARBA" id="ARBA00023163"/>
    </source>
</evidence>
<dbReference type="SMART" id="SM00066">
    <property type="entry name" value="GAL4"/>
    <property type="match status" value="1"/>
</dbReference>
<protein>
    <recommendedName>
        <fullName evidence="7">Zn(2)-C6 fungal-type domain-containing protein</fullName>
    </recommendedName>
</protein>
<sequence>MSTSNMHASDDDERTHRQKRRRVSKACDRCRHGKLKCDGARPRCDTCLKADKPCSYGAGMRRRGLRTGYVRALECLWGLVLQSGDGSEDTIEKLIMTTAKQSFWVRDDIRDGLKAGETPWETWKASRIPQAIDALLSVQDSMEDDVSTTVSRLCVQTQDPIPVLTPAEVSSSLWRRLHGPSEVVCSRCSGEVHERTVELQGAAAAAAAASQTHMELEIPVHSIHTTQDTYTLPKLPPNPMQLLNRYFAVTHTWLPIVERHAVYRSFFAHHKGSASSSVLKQHSGDTAVLWAILAHATMMERISSREDGLASKPSTRPDELYMVARNAIPLEKEDSYSIGHVQAHLILGLLHYTACEWDIGRIMVGKAIVIGSRIGLDQPDQCQTEYHRRTWVGCFVLDTLISAHTGKTPLIQSSRVMILPPIDQTGNEEWEPWNLQDVLLPDAAADMAEYPAPTHTLTVFARFLDIICIVNDFICATTNQQRDACREALLSWNESLPEHIRSSWTASIPPPPNILNLYLVHAFLQPKLSRLTTECQAITGNSDMIPTMDTFCSRFDVQAIPPFFHLFRTSLSQPMPGTGSLRDLIAHLKKAPGRGLTHESQLDYNSISISNGDKGPPRESSCTSNPAANTATCRAEQQLDSMMDIHGSWPNATTDLFLEPQDAPENNPCSQLDPLVTITGCSDDLSSLDELLDEATLGYLKDWDDIEIHDRDQVRRNLGFTF</sequence>
<keyword evidence="1" id="KW-0479">Metal-binding</keyword>
<dbReference type="Pfam" id="PF00172">
    <property type="entry name" value="Zn_clus"/>
    <property type="match status" value="1"/>
</dbReference>
<dbReference type="CDD" id="cd00067">
    <property type="entry name" value="GAL4"/>
    <property type="match status" value="1"/>
</dbReference>
<dbReference type="Proteomes" id="UP001194746">
    <property type="component" value="Unassembled WGS sequence"/>
</dbReference>
<evidence type="ECO:0000313" key="8">
    <source>
        <dbReference type="EMBL" id="KAF9893007.1"/>
    </source>
</evidence>
<keyword evidence="5" id="KW-0539">Nucleus</keyword>
<keyword evidence="2" id="KW-0805">Transcription regulation</keyword>
<feature type="domain" description="Zn(2)-C6 fungal-type" evidence="7">
    <location>
        <begin position="26"/>
        <end position="56"/>
    </location>
</feature>
<reference evidence="8" key="1">
    <citation type="journal article" date="2019" name="Beilstein J. Org. Chem.">
        <title>Nanangenines: drimane sesquiterpenoids as the dominant metabolite cohort of a novel Australian fungus, Aspergillus nanangensis.</title>
        <authorList>
            <person name="Lacey H.J."/>
            <person name="Gilchrist C.L.M."/>
            <person name="Crombie A."/>
            <person name="Kalaitzis J.A."/>
            <person name="Vuong D."/>
            <person name="Rutledge P.J."/>
            <person name="Turner P."/>
            <person name="Pitt J.I."/>
            <person name="Lacey E."/>
            <person name="Chooi Y.H."/>
            <person name="Piggott A.M."/>
        </authorList>
    </citation>
    <scope>NUCLEOTIDE SEQUENCE</scope>
    <source>
        <strain evidence="8">MST-FP2251</strain>
    </source>
</reference>
<dbReference type="CDD" id="cd12148">
    <property type="entry name" value="fungal_TF_MHR"/>
    <property type="match status" value="1"/>
</dbReference>
<dbReference type="AlphaFoldDB" id="A0AAD4GXI6"/>
<evidence type="ECO:0000256" key="3">
    <source>
        <dbReference type="ARBA" id="ARBA00023125"/>
    </source>
</evidence>
<evidence type="ECO:0000256" key="5">
    <source>
        <dbReference type="ARBA" id="ARBA00023242"/>
    </source>
</evidence>
<gene>
    <name evidence="8" type="ORF">FE257_012418</name>
</gene>
<dbReference type="PANTHER" id="PTHR47655">
    <property type="entry name" value="QUINIC ACID UTILIZATION ACTIVATOR"/>
    <property type="match status" value="1"/>
</dbReference>
<reference evidence="8" key="2">
    <citation type="submission" date="2020-02" db="EMBL/GenBank/DDBJ databases">
        <authorList>
            <person name="Gilchrist C.L.M."/>
            <person name="Chooi Y.-H."/>
        </authorList>
    </citation>
    <scope>NUCLEOTIDE SEQUENCE</scope>
    <source>
        <strain evidence="8">MST-FP2251</strain>
    </source>
</reference>
<evidence type="ECO:0000313" key="9">
    <source>
        <dbReference type="Proteomes" id="UP001194746"/>
    </source>
</evidence>
<dbReference type="PROSITE" id="PS50048">
    <property type="entry name" value="ZN2_CY6_FUNGAL_2"/>
    <property type="match status" value="1"/>
</dbReference>
<dbReference type="PANTHER" id="PTHR47655:SF2">
    <property type="entry name" value="QUINIC ACID UTILIZATION ACTIVATOR"/>
    <property type="match status" value="1"/>
</dbReference>
<keyword evidence="3" id="KW-0238">DNA-binding</keyword>
<dbReference type="EMBL" id="VCAU01000009">
    <property type="protein sequence ID" value="KAF9893007.1"/>
    <property type="molecule type" value="Genomic_DNA"/>
</dbReference>
<dbReference type="SUPFAM" id="SSF57701">
    <property type="entry name" value="Zn2/Cys6 DNA-binding domain"/>
    <property type="match status" value="1"/>
</dbReference>
<dbReference type="GO" id="GO:0003677">
    <property type="term" value="F:DNA binding"/>
    <property type="evidence" value="ECO:0007669"/>
    <property type="project" value="UniProtKB-KW"/>
</dbReference>
<name>A0AAD4GXI6_ASPNN</name>
<dbReference type="GO" id="GO:0045944">
    <property type="term" value="P:positive regulation of transcription by RNA polymerase II"/>
    <property type="evidence" value="ECO:0007669"/>
    <property type="project" value="TreeGrafter"/>
</dbReference>
<keyword evidence="4" id="KW-0804">Transcription</keyword>
<keyword evidence="9" id="KW-1185">Reference proteome</keyword>
<dbReference type="GO" id="GO:0008270">
    <property type="term" value="F:zinc ion binding"/>
    <property type="evidence" value="ECO:0007669"/>
    <property type="project" value="InterPro"/>
</dbReference>
<evidence type="ECO:0000259" key="7">
    <source>
        <dbReference type="PROSITE" id="PS50048"/>
    </source>
</evidence>
<dbReference type="GO" id="GO:0000981">
    <property type="term" value="F:DNA-binding transcription factor activity, RNA polymerase II-specific"/>
    <property type="evidence" value="ECO:0007669"/>
    <property type="project" value="InterPro"/>
</dbReference>
<dbReference type="Pfam" id="PF04082">
    <property type="entry name" value="Fungal_trans"/>
    <property type="match status" value="1"/>
</dbReference>
<accession>A0AAD4GXI6</accession>
<dbReference type="PROSITE" id="PS00463">
    <property type="entry name" value="ZN2_CY6_FUNGAL_1"/>
    <property type="match status" value="1"/>
</dbReference>
<dbReference type="InterPro" id="IPR036864">
    <property type="entry name" value="Zn2-C6_fun-type_DNA-bd_sf"/>
</dbReference>
<organism evidence="8 9">
    <name type="scientific">Aspergillus nanangensis</name>
    <dbReference type="NCBI Taxonomy" id="2582783"/>
    <lineage>
        <taxon>Eukaryota</taxon>
        <taxon>Fungi</taxon>
        <taxon>Dikarya</taxon>
        <taxon>Ascomycota</taxon>
        <taxon>Pezizomycotina</taxon>
        <taxon>Eurotiomycetes</taxon>
        <taxon>Eurotiomycetidae</taxon>
        <taxon>Eurotiales</taxon>
        <taxon>Aspergillaceae</taxon>
        <taxon>Aspergillus</taxon>
        <taxon>Aspergillus subgen. Circumdati</taxon>
    </lineage>
</organism>
<comment type="caution">
    <text evidence="8">The sequence shown here is derived from an EMBL/GenBank/DDBJ whole genome shotgun (WGS) entry which is preliminary data.</text>
</comment>
<dbReference type="InterPro" id="IPR052783">
    <property type="entry name" value="Metabolic/Drug-Res_Regulator"/>
</dbReference>
<evidence type="ECO:0000256" key="6">
    <source>
        <dbReference type="SAM" id="MobiDB-lite"/>
    </source>
</evidence>
<evidence type="ECO:0000256" key="2">
    <source>
        <dbReference type="ARBA" id="ARBA00023015"/>
    </source>
</evidence>
<dbReference type="GO" id="GO:0006351">
    <property type="term" value="P:DNA-templated transcription"/>
    <property type="evidence" value="ECO:0007669"/>
    <property type="project" value="InterPro"/>
</dbReference>
<feature type="region of interest" description="Disordered" evidence="6">
    <location>
        <begin position="606"/>
        <end position="628"/>
    </location>
</feature>
<evidence type="ECO:0000256" key="1">
    <source>
        <dbReference type="ARBA" id="ARBA00022723"/>
    </source>
</evidence>